<evidence type="ECO:0000256" key="9">
    <source>
        <dbReference type="ARBA" id="ARBA00033785"/>
    </source>
</evidence>
<evidence type="ECO:0000313" key="12">
    <source>
        <dbReference type="EMBL" id="KAK3054315.1"/>
    </source>
</evidence>
<dbReference type="SUPFAM" id="SSF64268">
    <property type="entry name" value="PX domain"/>
    <property type="match status" value="1"/>
</dbReference>
<evidence type="ECO:0000256" key="8">
    <source>
        <dbReference type="ARBA" id="ARBA00033774"/>
    </source>
</evidence>
<sequence>MEATTRHPTDADLPAAAAAAPVDEHILPPPEGCSDETHLPHSKTRGPVTDAPPYWTRHGRTISSSSYHSLNQSGAGPILLEDHSEESHELSQGCWAKSATIDEHVLVSGPTGIGAYVVWHVTVETLKGGDLVIRKRYSEFDQLRTDLITAFPHAEAMIPDLPRKSTISRFRPKFLELRKTGLSHFLKYVHAFPKVYIWLTYTC</sequence>
<gene>
    <name evidence="12" type="primary">YPT35</name>
    <name evidence="12" type="ORF">LTR09_004583</name>
</gene>
<evidence type="ECO:0000256" key="6">
    <source>
        <dbReference type="ARBA" id="ARBA00023136"/>
    </source>
</evidence>
<dbReference type="CDD" id="cd07280">
    <property type="entry name" value="PX_YPT35"/>
    <property type="match status" value="1"/>
</dbReference>
<dbReference type="InterPro" id="IPR037917">
    <property type="entry name" value="Ypt35_PX"/>
</dbReference>
<dbReference type="SMART" id="SM00312">
    <property type="entry name" value="PX"/>
    <property type="match status" value="1"/>
</dbReference>
<dbReference type="Pfam" id="PF00787">
    <property type="entry name" value="PX"/>
    <property type="match status" value="1"/>
</dbReference>
<feature type="domain" description="PX" evidence="11">
    <location>
        <begin position="97"/>
        <end position="203"/>
    </location>
</feature>
<comment type="similarity">
    <text evidence="3">Belongs to the YPT35 family.</text>
</comment>
<name>A0AAJ0GDU6_9PEZI</name>
<dbReference type="EMBL" id="JAWDJX010000012">
    <property type="protein sequence ID" value="KAK3054315.1"/>
    <property type="molecule type" value="Genomic_DNA"/>
</dbReference>
<dbReference type="GO" id="GO:0032266">
    <property type="term" value="F:phosphatidylinositol-3-phosphate binding"/>
    <property type="evidence" value="ECO:0007669"/>
    <property type="project" value="InterPro"/>
</dbReference>
<evidence type="ECO:0000313" key="13">
    <source>
        <dbReference type="Proteomes" id="UP001271007"/>
    </source>
</evidence>
<keyword evidence="6" id="KW-0472">Membrane</keyword>
<evidence type="ECO:0000256" key="4">
    <source>
        <dbReference type="ARBA" id="ARBA00022554"/>
    </source>
</evidence>
<dbReference type="InterPro" id="IPR001683">
    <property type="entry name" value="PX_dom"/>
</dbReference>
<dbReference type="PROSITE" id="PS50195">
    <property type="entry name" value="PX"/>
    <property type="match status" value="1"/>
</dbReference>
<comment type="caution">
    <text evidence="12">The sequence shown here is derived from an EMBL/GenBank/DDBJ whole genome shotgun (WGS) entry which is preliminary data.</text>
</comment>
<reference evidence="12" key="1">
    <citation type="submission" date="2023-04" db="EMBL/GenBank/DDBJ databases">
        <title>Black Yeasts Isolated from many extreme environments.</title>
        <authorList>
            <person name="Coleine C."/>
            <person name="Stajich J.E."/>
            <person name="Selbmann L."/>
        </authorList>
    </citation>
    <scope>NUCLEOTIDE SEQUENCE</scope>
    <source>
        <strain evidence="12">CCFEE 5312</strain>
    </source>
</reference>
<dbReference type="InterPro" id="IPR036871">
    <property type="entry name" value="PX_dom_sf"/>
</dbReference>
<dbReference type="Gene3D" id="3.30.1520.10">
    <property type="entry name" value="Phox-like domain"/>
    <property type="match status" value="1"/>
</dbReference>
<evidence type="ECO:0000256" key="10">
    <source>
        <dbReference type="SAM" id="MobiDB-lite"/>
    </source>
</evidence>
<dbReference type="AlphaFoldDB" id="A0AAJ0GDU6"/>
<evidence type="ECO:0000256" key="2">
    <source>
        <dbReference type="ARBA" id="ARBA00004177"/>
    </source>
</evidence>
<evidence type="ECO:0000256" key="7">
    <source>
        <dbReference type="ARBA" id="ARBA00033728"/>
    </source>
</evidence>
<comment type="subcellular location">
    <subcellularLocation>
        <location evidence="2">Endosome</location>
    </subcellularLocation>
    <subcellularLocation>
        <location evidence="1">Vacuole membrane</location>
        <topology evidence="1">Peripheral membrane protein</topology>
    </subcellularLocation>
</comment>
<evidence type="ECO:0000256" key="1">
    <source>
        <dbReference type="ARBA" id="ARBA00004148"/>
    </source>
</evidence>
<accession>A0AAJ0GDU6</accession>
<organism evidence="12 13">
    <name type="scientific">Extremus antarcticus</name>
    <dbReference type="NCBI Taxonomy" id="702011"/>
    <lineage>
        <taxon>Eukaryota</taxon>
        <taxon>Fungi</taxon>
        <taxon>Dikarya</taxon>
        <taxon>Ascomycota</taxon>
        <taxon>Pezizomycotina</taxon>
        <taxon>Dothideomycetes</taxon>
        <taxon>Dothideomycetidae</taxon>
        <taxon>Mycosphaerellales</taxon>
        <taxon>Extremaceae</taxon>
        <taxon>Extremus</taxon>
    </lineage>
</organism>
<keyword evidence="5" id="KW-0967">Endosome</keyword>
<dbReference type="Proteomes" id="UP001271007">
    <property type="component" value="Unassembled WGS sequence"/>
</dbReference>
<keyword evidence="4" id="KW-0926">Vacuole</keyword>
<proteinExistence type="inferred from homology"/>
<protein>
    <recommendedName>
        <fullName evidence="8">Endosomal/vacuolar adapter protein YPT35</fullName>
    </recommendedName>
    <alternativeName>
        <fullName evidence="9">PX domain-containing protein YPT35</fullName>
    </alternativeName>
</protein>
<comment type="function">
    <text evidence="7">Recruits the lipid transfer protein VPS13 to endosomal and vacuolar membranes.</text>
</comment>
<keyword evidence="13" id="KW-1185">Reference proteome</keyword>
<feature type="region of interest" description="Disordered" evidence="10">
    <location>
        <begin position="29"/>
        <end position="54"/>
    </location>
</feature>
<dbReference type="GO" id="GO:0005774">
    <property type="term" value="C:vacuolar membrane"/>
    <property type="evidence" value="ECO:0007669"/>
    <property type="project" value="UniProtKB-SubCell"/>
</dbReference>
<evidence type="ECO:0000259" key="11">
    <source>
        <dbReference type="PROSITE" id="PS50195"/>
    </source>
</evidence>
<evidence type="ECO:0000256" key="3">
    <source>
        <dbReference type="ARBA" id="ARBA00007426"/>
    </source>
</evidence>
<dbReference type="GO" id="GO:0010008">
    <property type="term" value="C:endosome membrane"/>
    <property type="evidence" value="ECO:0007669"/>
    <property type="project" value="UniProtKB-SubCell"/>
</dbReference>
<evidence type="ECO:0000256" key="5">
    <source>
        <dbReference type="ARBA" id="ARBA00022753"/>
    </source>
</evidence>